<reference evidence="2 3" key="1">
    <citation type="submission" date="2024-02" db="EMBL/GenBank/DDBJ databases">
        <authorList>
            <person name="Daric V."/>
            <person name="Darras S."/>
        </authorList>
    </citation>
    <scope>NUCLEOTIDE SEQUENCE [LARGE SCALE GENOMIC DNA]</scope>
</reference>
<dbReference type="Proteomes" id="UP001642483">
    <property type="component" value="Unassembled WGS sequence"/>
</dbReference>
<sequence>MSTLTASNGALYVSTFTPISRSVKEILLNKSEICHNEDHWEKLLILPIPIISLLMNLVLFMAGHIYRRKLRRHNYLYGCVSSTLLSNILYLVFHIWILLDNYFRNSKIYARHSGPIWIVCQAAVVSLQFVMFGNIVALLIITLDSTYFVGRSVNKKATDFARDHLGNNYAEKEKTWYRSVKRRRAAFLVAGAWIIPLCTTTAAAVSWNCVENCVNCEGREISDPCPHNPHCSRLWAPLHNDFLGVNVALWFVDVLVLIYIIISGIHSFRQVMVPNSSHNNLSQPNTIPLSNVKPTPRLIVLTISMLL</sequence>
<dbReference type="EMBL" id="CAWYQH010000001">
    <property type="protein sequence ID" value="CAK8671983.1"/>
    <property type="molecule type" value="Genomic_DNA"/>
</dbReference>
<evidence type="ECO:0000256" key="1">
    <source>
        <dbReference type="SAM" id="Phobius"/>
    </source>
</evidence>
<name>A0ABP0F001_CLALP</name>
<proteinExistence type="predicted"/>
<gene>
    <name evidence="2" type="ORF">CVLEPA_LOCUS996</name>
</gene>
<keyword evidence="3" id="KW-1185">Reference proteome</keyword>
<feature type="transmembrane region" description="Helical" evidence="1">
    <location>
        <begin position="185"/>
        <end position="205"/>
    </location>
</feature>
<protein>
    <recommendedName>
        <fullName evidence="4">G-protein coupled receptors family 1 profile domain-containing protein</fullName>
    </recommendedName>
</protein>
<evidence type="ECO:0008006" key="4">
    <source>
        <dbReference type="Google" id="ProtNLM"/>
    </source>
</evidence>
<evidence type="ECO:0000313" key="3">
    <source>
        <dbReference type="Proteomes" id="UP001642483"/>
    </source>
</evidence>
<feature type="transmembrane region" description="Helical" evidence="1">
    <location>
        <begin position="116"/>
        <end position="141"/>
    </location>
</feature>
<evidence type="ECO:0000313" key="2">
    <source>
        <dbReference type="EMBL" id="CAK8671983.1"/>
    </source>
</evidence>
<feature type="transmembrane region" description="Helical" evidence="1">
    <location>
        <begin position="44"/>
        <end position="63"/>
    </location>
</feature>
<feature type="transmembrane region" description="Helical" evidence="1">
    <location>
        <begin position="75"/>
        <end position="96"/>
    </location>
</feature>
<organism evidence="2 3">
    <name type="scientific">Clavelina lepadiformis</name>
    <name type="common">Light-bulb sea squirt</name>
    <name type="synonym">Ascidia lepadiformis</name>
    <dbReference type="NCBI Taxonomy" id="159417"/>
    <lineage>
        <taxon>Eukaryota</taxon>
        <taxon>Metazoa</taxon>
        <taxon>Chordata</taxon>
        <taxon>Tunicata</taxon>
        <taxon>Ascidiacea</taxon>
        <taxon>Aplousobranchia</taxon>
        <taxon>Clavelinidae</taxon>
        <taxon>Clavelina</taxon>
    </lineage>
</organism>
<accession>A0ABP0F001</accession>
<keyword evidence="1" id="KW-0472">Membrane</keyword>
<keyword evidence="1" id="KW-0812">Transmembrane</keyword>
<dbReference type="Gene3D" id="1.20.1070.10">
    <property type="entry name" value="Rhodopsin 7-helix transmembrane proteins"/>
    <property type="match status" value="1"/>
</dbReference>
<comment type="caution">
    <text evidence="2">The sequence shown here is derived from an EMBL/GenBank/DDBJ whole genome shotgun (WGS) entry which is preliminary data.</text>
</comment>
<keyword evidence="1" id="KW-1133">Transmembrane helix</keyword>
<feature type="transmembrane region" description="Helical" evidence="1">
    <location>
        <begin position="242"/>
        <end position="262"/>
    </location>
</feature>